<sequence>MKADLRSDTVTKPTVGMLEAMMSAQVGDDVFGEDPTVNALEEKCAKLFGMDAAIYCPSGTMTNQIGINVLSNPYEEVICYKGSHIYKYEGGGVAGNSGLSFRLLEGNRGRVDLEDVLANINPDDVHCPVSSIVALENTVNKGGGSFYTLAEIAEIAEACISRGIKMHLDGARLFNALAETGDKPQDYGQYFDTISICLSKGLGAPVGSVLLGKAEHIRKARRMRKVFGGGMRQAGYLAAAGIYALDHHVERLGEDHRRAREIGEVLEGLPYVNHVLPVDTNILIFELVEGITAETFLNKLDLQGVKAVAFGPREIRFVTHLNFDDKALGFTIDVLRQLSF</sequence>
<organism evidence="7 8">
    <name type="scientific">Fulvivirga marina</name>
    <dbReference type="NCBI Taxonomy" id="2494733"/>
    <lineage>
        <taxon>Bacteria</taxon>
        <taxon>Pseudomonadati</taxon>
        <taxon>Bacteroidota</taxon>
        <taxon>Cytophagia</taxon>
        <taxon>Cytophagales</taxon>
        <taxon>Fulvivirgaceae</taxon>
        <taxon>Fulvivirga</taxon>
    </lineage>
</organism>
<feature type="modified residue" description="N6-(pyridoxal phosphate)lysine" evidence="5">
    <location>
        <position position="200"/>
    </location>
</feature>
<reference evidence="7" key="1">
    <citation type="submission" date="2021-01" db="EMBL/GenBank/DDBJ databases">
        <title>Fulvivirga kasyanovii gen. nov., sp nov., a novel member of the phylum Bacteroidetes isolated from seawater in a mussel farm.</title>
        <authorList>
            <person name="Zhao L.-H."/>
            <person name="Wang Z.-J."/>
        </authorList>
    </citation>
    <scope>NUCLEOTIDE SEQUENCE</scope>
    <source>
        <strain evidence="7">29W222</strain>
    </source>
</reference>
<dbReference type="PANTHER" id="PTHR48097">
    <property type="entry name" value="L-THREONINE ALDOLASE-RELATED"/>
    <property type="match status" value="1"/>
</dbReference>
<dbReference type="InterPro" id="IPR015421">
    <property type="entry name" value="PyrdxlP-dep_Trfase_major"/>
</dbReference>
<dbReference type="RefSeq" id="WP_202856512.1">
    <property type="nucleotide sequence ID" value="NZ_JAEUGD010000042.1"/>
</dbReference>
<dbReference type="Proteomes" id="UP000614216">
    <property type="component" value="Unassembled WGS sequence"/>
</dbReference>
<comment type="similarity">
    <text evidence="2">Belongs to the threonine aldolase family.</text>
</comment>
<dbReference type="InterPro" id="IPR023603">
    <property type="entry name" value="Low_specificity_L-TA-like"/>
</dbReference>
<dbReference type="GO" id="GO:0006545">
    <property type="term" value="P:glycine biosynthetic process"/>
    <property type="evidence" value="ECO:0007669"/>
    <property type="project" value="TreeGrafter"/>
</dbReference>
<evidence type="ECO:0000256" key="3">
    <source>
        <dbReference type="ARBA" id="ARBA00022898"/>
    </source>
</evidence>
<dbReference type="PIRSF" id="PIRSF017617">
    <property type="entry name" value="Thr_aldolase"/>
    <property type="match status" value="1"/>
</dbReference>
<evidence type="ECO:0000256" key="4">
    <source>
        <dbReference type="ARBA" id="ARBA00023239"/>
    </source>
</evidence>
<dbReference type="SUPFAM" id="SSF53383">
    <property type="entry name" value="PLP-dependent transferases"/>
    <property type="match status" value="1"/>
</dbReference>
<feature type="domain" description="Aromatic amino acid beta-eliminating lyase/threonine aldolase" evidence="6">
    <location>
        <begin position="4"/>
        <end position="285"/>
    </location>
</feature>
<gene>
    <name evidence="7" type="ORF">JMN32_11705</name>
</gene>
<dbReference type="PANTHER" id="PTHR48097:SF9">
    <property type="entry name" value="L-THREONINE ALDOLASE"/>
    <property type="match status" value="1"/>
</dbReference>
<dbReference type="Gene3D" id="3.90.1150.10">
    <property type="entry name" value="Aspartate Aminotransferase, domain 1"/>
    <property type="match status" value="1"/>
</dbReference>
<proteinExistence type="inferred from homology"/>
<dbReference type="GO" id="GO:0005829">
    <property type="term" value="C:cytosol"/>
    <property type="evidence" value="ECO:0007669"/>
    <property type="project" value="TreeGrafter"/>
</dbReference>
<comment type="caution">
    <text evidence="7">The sequence shown here is derived from an EMBL/GenBank/DDBJ whole genome shotgun (WGS) entry which is preliminary data.</text>
</comment>
<dbReference type="NCBIfam" id="NF041359">
    <property type="entry name" value="GntG_guanitoxin"/>
    <property type="match status" value="1"/>
</dbReference>
<evidence type="ECO:0000313" key="7">
    <source>
        <dbReference type="EMBL" id="MBL6446979.1"/>
    </source>
</evidence>
<keyword evidence="8" id="KW-1185">Reference proteome</keyword>
<dbReference type="Gene3D" id="3.40.640.10">
    <property type="entry name" value="Type I PLP-dependent aspartate aminotransferase-like (Major domain)"/>
    <property type="match status" value="1"/>
</dbReference>
<dbReference type="EMBL" id="JAEUGD010000042">
    <property type="protein sequence ID" value="MBL6446979.1"/>
    <property type="molecule type" value="Genomic_DNA"/>
</dbReference>
<dbReference type="InterPro" id="IPR001597">
    <property type="entry name" value="ArAA_b-elim_lyase/Thr_aldolase"/>
</dbReference>
<protein>
    <submittedName>
        <fullName evidence="7">Threonine aldolase</fullName>
    </submittedName>
</protein>
<evidence type="ECO:0000256" key="5">
    <source>
        <dbReference type="PIRSR" id="PIRSR017617-1"/>
    </source>
</evidence>
<dbReference type="InterPro" id="IPR015424">
    <property type="entry name" value="PyrdxlP-dep_Trfase"/>
</dbReference>
<evidence type="ECO:0000256" key="1">
    <source>
        <dbReference type="ARBA" id="ARBA00001933"/>
    </source>
</evidence>
<dbReference type="GO" id="GO:0006567">
    <property type="term" value="P:L-threonine catabolic process"/>
    <property type="evidence" value="ECO:0007669"/>
    <property type="project" value="TreeGrafter"/>
</dbReference>
<dbReference type="FunFam" id="3.40.640.10:FF:000030">
    <property type="entry name" value="Low-specificity L-threonine aldolase"/>
    <property type="match status" value="1"/>
</dbReference>
<name>A0A937FVY9_9BACT</name>
<dbReference type="AlphaFoldDB" id="A0A937FVY9"/>
<comment type="cofactor">
    <cofactor evidence="1">
        <name>pyridoxal 5'-phosphate</name>
        <dbReference type="ChEBI" id="CHEBI:597326"/>
    </cofactor>
</comment>
<accession>A0A937FVY9</accession>
<dbReference type="Pfam" id="PF01212">
    <property type="entry name" value="Beta_elim_lyase"/>
    <property type="match status" value="1"/>
</dbReference>
<keyword evidence="4" id="KW-0456">Lyase</keyword>
<keyword evidence="3" id="KW-0663">Pyridoxal phosphate</keyword>
<evidence type="ECO:0000256" key="2">
    <source>
        <dbReference type="ARBA" id="ARBA00006966"/>
    </source>
</evidence>
<dbReference type="GO" id="GO:0008732">
    <property type="term" value="F:L-allo-threonine aldolase activity"/>
    <property type="evidence" value="ECO:0007669"/>
    <property type="project" value="TreeGrafter"/>
</dbReference>
<dbReference type="InterPro" id="IPR015422">
    <property type="entry name" value="PyrdxlP-dep_Trfase_small"/>
</dbReference>
<evidence type="ECO:0000313" key="8">
    <source>
        <dbReference type="Proteomes" id="UP000614216"/>
    </source>
</evidence>
<evidence type="ECO:0000259" key="6">
    <source>
        <dbReference type="Pfam" id="PF01212"/>
    </source>
</evidence>